<proteinExistence type="predicted"/>
<accession>A0AAV9P1B2</accession>
<keyword evidence="3" id="KW-1185">Reference proteome</keyword>
<feature type="domain" description="F-box" evidence="1">
    <location>
        <begin position="1"/>
        <end position="50"/>
    </location>
</feature>
<reference evidence="2 3" key="1">
    <citation type="submission" date="2023-08" db="EMBL/GenBank/DDBJ databases">
        <title>Black Yeasts Isolated from many extreme environments.</title>
        <authorList>
            <person name="Coleine C."/>
            <person name="Stajich J.E."/>
            <person name="Selbmann L."/>
        </authorList>
    </citation>
    <scope>NUCLEOTIDE SEQUENCE [LARGE SCALE GENOMIC DNA]</scope>
    <source>
        <strain evidence="2 3">CCFEE 5935</strain>
    </source>
</reference>
<dbReference type="SUPFAM" id="SSF81383">
    <property type="entry name" value="F-box domain"/>
    <property type="match status" value="1"/>
</dbReference>
<dbReference type="GeneID" id="89929903"/>
<evidence type="ECO:0000313" key="2">
    <source>
        <dbReference type="EMBL" id="KAK5166309.1"/>
    </source>
</evidence>
<dbReference type="PROSITE" id="PS50181">
    <property type="entry name" value="FBOX"/>
    <property type="match status" value="1"/>
</dbReference>
<name>A0AAV9P1B2_9PEZI</name>
<comment type="caution">
    <text evidence="2">The sequence shown here is derived from an EMBL/GenBank/DDBJ whole genome shotgun (WGS) entry which is preliminary data.</text>
</comment>
<evidence type="ECO:0000259" key="1">
    <source>
        <dbReference type="PROSITE" id="PS50181"/>
    </source>
</evidence>
<dbReference type="Proteomes" id="UP001337655">
    <property type="component" value="Unassembled WGS sequence"/>
</dbReference>
<dbReference type="InterPro" id="IPR036047">
    <property type="entry name" value="F-box-like_dom_sf"/>
</dbReference>
<gene>
    <name evidence="2" type="ORF">LTR77_008570</name>
</gene>
<dbReference type="Pfam" id="PF00646">
    <property type="entry name" value="F-box"/>
    <property type="match status" value="1"/>
</dbReference>
<dbReference type="RefSeq" id="XP_064656262.1">
    <property type="nucleotide sequence ID" value="XM_064805802.1"/>
</dbReference>
<organism evidence="2 3">
    <name type="scientific">Saxophila tyrrhenica</name>
    <dbReference type="NCBI Taxonomy" id="1690608"/>
    <lineage>
        <taxon>Eukaryota</taxon>
        <taxon>Fungi</taxon>
        <taxon>Dikarya</taxon>
        <taxon>Ascomycota</taxon>
        <taxon>Pezizomycotina</taxon>
        <taxon>Dothideomycetes</taxon>
        <taxon>Dothideomycetidae</taxon>
        <taxon>Mycosphaerellales</taxon>
        <taxon>Extremaceae</taxon>
        <taxon>Saxophila</taxon>
    </lineage>
</organism>
<sequence>MTGLLQLPSELISEIASYLDTETLFSLRLSSKYLEQSCLSVFGRRFFRKKGFLITTRSISVLQAIASQEKLQKYVQHVWINPDCYTSSGPRCDPPNLYDESKEGDCTPSSKMDRRRWRAWHACTQDHATLIYTPHLLATLLKSAFKSLPNLTVLGMRRSEDHHAWGCKELKDAIGQDPRIVGSYPGAQDGLSGPTLLFIAFVNAVAEAKVSLKRLYTDAIEIDNIRDCYLPQRRLEQTFRDLLYLEVNVYRGRYSEEQTLDLLKCERKEEYGKGFLRFWKACKNLHEVGLQVFDGPMRRYMLPPTSNDLPDGLPPSRLDQFSWLQAYPHIAFQKLVENVQLHQLRRIKLEKMTTTPDTLQAFLSPSRGSLTSIKFRDFRLLSSDESGRPWQSVFTFLRDDCPDLLYILLNRLMYEGGTISFVEHPPLPVPYLEIQDPNDNPNVQYGEPVSDGFFSKYEHIALEASGRENVAAKLGSIVNQHWYQQPLFSYQMDEDLWHTDTSDEEW</sequence>
<protein>
    <recommendedName>
        <fullName evidence="1">F-box domain-containing protein</fullName>
    </recommendedName>
</protein>
<dbReference type="InterPro" id="IPR001810">
    <property type="entry name" value="F-box_dom"/>
</dbReference>
<dbReference type="AlphaFoldDB" id="A0AAV9P1B2"/>
<evidence type="ECO:0000313" key="3">
    <source>
        <dbReference type="Proteomes" id="UP001337655"/>
    </source>
</evidence>
<dbReference type="EMBL" id="JAVRRT010000014">
    <property type="protein sequence ID" value="KAK5166309.1"/>
    <property type="molecule type" value="Genomic_DNA"/>
</dbReference>